<keyword evidence="4" id="KW-1185">Reference proteome</keyword>
<evidence type="ECO:0000313" key="4">
    <source>
        <dbReference type="Proteomes" id="UP000230069"/>
    </source>
</evidence>
<reference evidence="3 4" key="1">
    <citation type="submission" date="2017-09" db="EMBL/GenBank/DDBJ databases">
        <title>WGS assembly of Aquilegia coerulea Goldsmith.</title>
        <authorList>
            <person name="Hodges S."/>
            <person name="Kramer E."/>
            <person name="Nordborg M."/>
            <person name="Tomkins J."/>
            <person name="Borevitz J."/>
            <person name="Derieg N."/>
            <person name="Yan J."/>
            <person name="Mihaltcheva S."/>
            <person name="Hayes R.D."/>
            <person name="Rokhsar D."/>
        </authorList>
    </citation>
    <scope>NUCLEOTIDE SEQUENCE [LARGE SCALE GENOMIC DNA]</scope>
    <source>
        <strain evidence="4">cv. Goldsmith</strain>
    </source>
</reference>
<dbReference type="Proteomes" id="UP000230069">
    <property type="component" value="Unassembled WGS sequence"/>
</dbReference>
<dbReference type="AlphaFoldDB" id="A0A2G5EVN3"/>
<organism evidence="3 4">
    <name type="scientific">Aquilegia coerulea</name>
    <name type="common">Rocky mountain columbine</name>
    <dbReference type="NCBI Taxonomy" id="218851"/>
    <lineage>
        <taxon>Eukaryota</taxon>
        <taxon>Viridiplantae</taxon>
        <taxon>Streptophyta</taxon>
        <taxon>Embryophyta</taxon>
        <taxon>Tracheophyta</taxon>
        <taxon>Spermatophyta</taxon>
        <taxon>Magnoliopsida</taxon>
        <taxon>Ranunculales</taxon>
        <taxon>Ranunculaceae</taxon>
        <taxon>Thalictroideae</taxon>
        <taxon>Aquilegia</taxon>
    </lineage>
</organism>
<dbReference type="OrthoDB" id="1913091at2759"/>
<dbReference type="GO" id="GO:0016554">
    <property type="term" value="P:cytidine to uridine editing"/>
    <property type="evidence" value="ECO:0007669"/>
    <property type="project" value="InterPro"/>
</dbReference>
<dbReference type="PANTHER" id="PTHR31346">
    <property type="entry name" value="MULTIPLE ORGANELLAR RNA EDITING FACTOR 2, CHLOROPLASTIC-RELATED-RELATED"/>
    <property type="match status" value="1"/>
</dbReference>
<evidence type="ECO:0000313" key="3">
    <source>
        <dbReference type="EMBL" id="PIA59771.1"/>
    </source>
</evidence>
<proteinExistence type="predicted"/>
<dbReference type="InterPro" id="IPR054059">
    <property type="entry name" value="MORF/ORRM1/DAG-like_MORF"/>
</dbReference>
<dbReference type="GO" id="GO:0080156">
    <property type="term" value="P:mitochondrial mRNA modification"/>
    <property type="evidence" value="ECO:0007669"/>
    <property type="project" value="TreeGrafter"/>
</dbReference>
<dbReference type="Pfam" id="PF21864">
    <property type="entry name" value="MORF_dom"/>
    <property type="match status" value="1"/>
</dbReference>
<dbReference type="STRING" id="218851.A0A2G5EVN3"/>
<protein>
    <recommendedName>
        <fullName evidence="2">MORF/ORRM1/DAG-like MORF domain-containing protein</fullName>
    </recommendedName>
</protein>
<dbReference type="PANTHER" id="PTHR31346:SF4">
    <property type="entry name" value="MULTIPLE ORGANELLAR RNA EDITING FACTOR 8, CHLOROPLASTIC_MITOCHONDRIAL"/>
    <property type="match status" value="1"/>
</dbReference>
<dbReference type="GO" id="GO:0005739">
    <property type="term" value="C:mitochondrion"/>
    <property type="evidence" value="ECO:0007669"/>
    <property type="project" value="TreeGrafter"/>
</dbReference>
<gene>
    <name evidence="3" type="ORF">AQUCO_00400577v1</name>
</gene>
<feature type="domain" description="MORF/ORRM1/DAG-like MORF" evidence="2">
    <location>
        <begin position="28"/>
        <end position="73"/>
    </location>
</feature>
<sequence length="81" mass="9363">MVGLRCLCTSLSNDPSPEETVYLDDCHYKHWLVVVDGPVSNVTRKQVIDHYMKILAQVVGSEQEAKMKIYSLDQTLLYFWL</sequence>
<evidence type="ECO:0000259" key="2">
    <source>
        <dbReference type="Pfam" id="PF21864"/>
    </source>
</evidence>
<keyword evidence="1" id="KW-0809">Transit peptide</keyword>
<dbReference type="EMBL" id="KZ305021">
    <property type="protein sequence ID" value="PIA59771.1"/>
    <property type="molecule type" value="Genomic_DNA"/>
</dbReference>
<dbReference type="InParanoid" id="A0A2G5EVN3"/>
<evidence type="ECO:0000256" key="1">
    <source>
        <dbReference type="ARBA" id="ARBA00022946"/>
    </source>
</evidence>
<dbReference type="InterPro" id="IPR039206">
    <property type="entry name" value="MORF/ORRM1/DAG-like"/>
</dbReference>
<name>A0A2G5EVN3_AQUCA</name>
<accession>A0A2G5EVN3</accession>